<dbReference type="GO" id="GO:0043165">
    <property type="term" value="P:Gram-negative-bacterium-type cell outer membrane assembly"/>
    <property type="evidence" value="ECO:0007669"/>
    <property type="project" value="UniProtKB-UniRule"/>
</dbReference>
<dbReference type="InterPro" id="IPR015943">
    <property type="entry name" value="WD40/YVTN_repeat-like_dom_sf"/>
</dbReference>
<dbReference type="Pfam" id="PF13360">
    <property type="entry name" value="PQQ_2"/>
    <property type="match status" value="1"/>
</dbReference>
<dbReference type="NCBIfam" id="TIGR03300">
    <property type="entry name" value="assembly_YfgL"/>
    <property type="match status" value="1"/>
</dbReference>
<dbReference type="EMBL" id="MFSQ01000144">
    <property type="protein sequence ID" value="OGI37587.1"/>
    <property type="molecule type" value="Genomic_DNA"/>
</dbReference>
<organism evidence="6 7">
    <name type="scientific">Candidatus Muproteobacteria bacterium RBG_16_62_13</name>
    <dbReference type="NCBI Taxonomy" id="1817756"/>
    <lineage>
        <taxon>Bacteria</taxon>
        <taxon>Pseudomonadati</taxon>
        <taxon>Pseudomonadota</taxon>
        <taxon>Candidatus Muproteobacteria</taxon>
    </lineage>
</organism>
<accession>A0A1F6SXC5</accession>
<evidence type="ECO:0000256" key="1">
    <source>
        <dbReference type="ARBA" id="ARBA00022729"/>
    </source>
</evidence>
<dbReference type="InterPro" id="IPR018391">
    <property type="entry name" value="PQQ_b-propeller_rpt"/>
</dbReference>
<sequence>MLWPLTVAGLLAACAGSESRLQPETPTALTELPKSAPIRSLWSLSVGVGAGPENFVLSPASEGETVVATDNRGLVIAINARDGSEHWRVSLDLPVTAGPGIGEKLVVVGTRKGQVVALEAATGKQRWTASVSSEVLSAPAIHAGYVIVQSVDGRISGFASSDGKPQWSYTRTEPPLSVYGTSRPVVVENFVLTGFASGRAVALNLRDGRLMWEFPVTEPRGRNEIERLVDVDAPVLVVRSLLYAAAYQGKVVAIDMRNGRPVWSRDLSVHTGMVADERHLYVTTDRGEVLALDLSTGASVWRQDKLKFRQVTGPSVIGAQVAVADAEGYVHWLSADDGRFVSRYRLGSSSIRVNPISVTDALVVMNQGGQLSALRLAR</sequence>
<comment type="subunit">
    <text evidence="4">Part of the Bam complex.</text>
</comment>
<evidence type="ECO:0000259" key="5">
    <source>
        <dbReference type="Pfam" id="PF13360"/>
    </source>
</evidence>
<dbReference type="AlphaFoldDB" id="A0A1F6SXC5"/>
<keyword evidence="2 4" id="KW-0472">Membrane</keyword>
<keyword evidence="1 4" id="KW-0732">Signal</keyword>
<dbReference type="GO" id="GO:0009279">
    <property type="term" value="C:cell outer membrane"/>
    <property type="evidence" value="ECO:0007669"/>
    <property type="project" value="UniProtKB-SubCell"/>
</dbReference>
<evidence type="ECO:0000313" key="6">
    <source>
        <dbReference type="EMBL" id="OGI37587.1"/>
    </source>
</evidence>
<reference evidence="6 7" key="1">
    <citation type="journal article" date="2016" name="Nat. Commun.">
        <title>Thousands of microbial genomes shed light on interconnected biogeochemical processes in an aquifer system.</title>
        <authorList>
            <person name="Anantharaman K."/>
            <person name="Brown C.T."/>
            <person name="Hug L.A."/>
            <person name="Sharon I."/>
            <person name="Castelle C.J."/>
            <person name="Probst A.J."/>
            <person name="Thomas B.C."/>
            <person name="Singh A."/>
            <person name="Wilkins M.J."/>
            <person name="Karaoz U."/>
            <person name="Brodie E.L."/>
            <person name="Williams K.H."/>
            <person name="Hubbard S.S."/>
            <person name="Banfield J.F."/>
        </authorList>
    </citation>
    <scope>NUCLEOTIDE SEQUENCE [LARGE SCALE GENOMIC DNA]</scope>
</reference>
<keyword evidence="3 4" id="KW-0998">Cell outer membrane</keyword>
<dbReference type="InterPro" id="IPR017687">
    <property type="entry name" value="BamB"/>
</dbReference>
<dbReference type="STRING" id="1817756.A2140_07555"/>
<dbReference type="HAMAP" id="MF_00923">
    <property type="entry name" value="OM_assembly_BamB"/>
    <property type="match status" value="1"/>
</dbReference>
<dbReference type="Proteomes" id="UP000178379">
    <property type="component" value="Unassembled WGS sequence"/>
</dbReference>
<protein>
    <recommendedName>
        <fullName evidence="4">Outer membrane protein assembly factor BamB</fullName>
    </recommendedName>
</protein>
<dbReference type="PANTHER" id="PTHR34512">
    <property type="entry name" value="CELL SURFACE PROTEIN"/>
    <property type="match status" value="1"/>
</dbReference>
<gene>
    <name evidence="4" type="primary">bamB</name>
    <name evidence="6" type="ORF">A2140_07555</name>
</gene>
<comment type="subcellular location">
    <subcellularLocation>
        <location evidence="4">Cell outer membrane</location>
    </subcellularLocation>
</comment>
<dbReference type="InterPro" id="IPR002372">
    <property type="entry name" value="PQQ_rpt_dom"/>
</dbReference>
<dbReference type="Gene3D" id="2.130.10.10">
    <property type="entry name" value="YVTN repeat-like/Quinoprotein amine dehydrogenase"/>
    <property type="match status" value="1"/>
</dbReference>
<evidence type="ECO:0000313" key="7">
    <source>
        <dbReference type="Proteomes" id="UP000178379"/>
    </source>
</evidence>
<comment type="similarity">
    <text evidence="4">Belongs to the BamB family.</text>
</comment>
<evidence type="ECO:0000256" key="3">
    <source>
        <dbReference type="ARBA" id="ARBA00023237"/>
    </source>
</evidence>
<feature type="domain" description="Pyrrolo-quinoline quinone repeat" evidence="5">
    <location>
        <begin position="72"/>
        <end position="303"/>
    </location>
</feature>
<proteinExistence type="inferred from homology"/>
<evidence type="ECO:0000256" key="4">
    <source>
        <dbReference type="HAMAP-Rule" id="MF_00923"/>
    </source>
</evidence>
<dbReference type="SMART" id="SM00564">
    <property type="entry name" value="PQQ"/>
    <property type="match status" value="7"/>
</dbReference>
<dbReference type="SUPFAM" id="SSF50998">
    <property type="entry name" value="Quinoprotein alcohol dehydrogenase-like"/>
    <property type="match status" value="1"/>
</dbReference>
<comment type="function">
    <text evidence="4">Part of the outer membrane protein assembly complex, which is involved in assembly and insertion of beta-barrel proteins into the outer membrane.</text>
</comment>
<dbReference type="GO" id="GO:0051205">
    <property type="term" value="P:protein insertion into membrane"/>
    <property type="evidence" value="ECO:0007669"/>
    <property type="project" value="UniProtKB-UniRule"/>
</dbReference>
<name>A0A1F6SXC5_9PROT</name>
<comment type="caution">
    <text evidence="6">The sequence shown here is derived from an EMBL/GenBank/DDBJ whole genome shotgun (WGS) entry which is preliminary data.</text>
</comment>
<dbReference type="InterPro" id="IPR011047">
    <property type="entry name" value="Quinoprotein_ADH-like_sf"/>
</dbReference>
<dbReference type="PANTHER" id="PTHR34512:SF30">
    <property type="entry name" value="OUTER MEMBRANE PROTEIN ASSEMBLY FACTOR BAMB"/>
    <property type="match status" value="1"/>
</dbReference>
<evidence type="ECO:0000256" key="2">
    <source>
        <dbReference type="ARBA" id="ARBA00023136"/>
    </source>
</evidence>